<evidence type="ECO:0000313" key="9">
    <source>
        <dbReference type="EMBL" id="SIT50043.1"/>
    </source>
</evidence>
<dbReference type="EC" id="2.1.1.72" evidence="2"/>
<evidence type="ECO:0000313" key="10">
    <source>
        <dbReference type="Proteomes" id="UP000195569"/>
    </source>
</evidence>
<keyword evidence="6" id="KW-0680">Restriction system</keyword>
<organism evidence="9 10">
    <name type="scientific">Paraburkholderia piptadeniae</name>
    <dbReference type="NCBI Taxonomy" id="1701573"/>
    <lineage>
        <taxon>Bacteria</taxon>
        <taxon>Pseudomonadati</taxon>
        <taxon>Pseudomonadota</taxon>
        <taxon>Betaproteobacteria</taxon>
        <taxon>Burkholderiales</taxon>
        <taxon>Burkholderiaceae</taxon>
        <taxon>Paraburkholderia</taxon>
    </lineage>
</organism>
<dbReference type="PRINTS" id="PR00507">
    <property type="entry name" value="N12N6MTFRASE"/>
</dbReference>
<dbReference type="InterPro" id="IPR002052">
    <property type="entry name" value="DNA_methylase_N6_adenine_CS"/>
</dbReference>
<keyword evidence="10" id="KW-1185">Reference proteome</keyword>
<dbReference type="InterPro" id="IPR003356">
    <property type="entry name" value="DNA_methylase_A-5"/>
</dbReference>
<gene>
    <name evidence="9" type="ORF">BN2476_740087</name>
</gene>
<dbReference type="GO" id="GO:0009307">
    <property type="term" value="P:DNA restriction-modification system"/>
    <property type="evidence" value="ECO:0007669"/>
    <property type="project" value="UniProtKB-KW"/>
</dbReference>
<sequence>MAPLSKLSIKRRIRGLGVAVNRCESDVATLVGTVLRMWCKTAFPGLPKPSLPYSKALADEPELAAFVSSLSHMTFLDATYWLSSSYAMLADEGHRRQLAMYFTPASITDGLLDDLMAQGVDFGSQTFLDPACGGAAFLAPIAQRMRTALRKRGFTSLRLLKHIEKHLYGADLDKTLCILSRHFLCMALYDDIQETGYVPSFMVHVANSLTQLGPVLGTVDVVVCNPPYRKMTAEELLPLRPVYADVIEAQPNLYALFITLCVRLLRIGGYAALVTPTSFLSGQYFGCLRKFLLRNTDVAHIGMVSDRQGVFIDVEQETALTVLRRRTEEDRTFVKANVSVVSVTGQYTNVGECVLPNAGSVWPIPRSVDDVVLLKRAALSRFRLSDYGYRVRIGAYVWNRDKRPKFESLNDARRVKAHTAMPLMWSRDIVLGGIVRLEDKPSYNGEHRFVDLGNKRHTSVVTSPCVVMQRVTSNDQPRRLVAAAVSPGVFDAYGGFIGENHIVIIEAVSEKPALPPTKLAKLLSARTVDRYFRCISGATNVSAFELKQLALPDPRALIAAAVGGRSMDDAVNVAFGLVLGNDSTEHQTVRMSQCLD</sequence>
<dbReference type="Pfam" id="PF02384">
    <property type="entry name" value="N6_Mtase"/>
    <property type="match status" value="1"/>
</dbReference>
<evidence type="ECO:0000256" key="6">
    <source>
        <dbReference type="ARBA" id="ARBA00022747"/>
    </source>
</evidence>
<dbReference type="PANTHER" id="PTHR33841:SF5">
    <property type="entry name" value="DNA METHYLASE (MODIFICATION METHYLASE) (METHYLTRANSFERASE)-RELATED"/>
    <property type="match status" value="1"/>
</dbReference>
<dbReference type="SUPFAM" id="SSF53335">
    <property type="entry name" value="S-adenosyl-L-methionine-dependent methyltransferases"/>
    <property type="match status" value="1"/>
</dbReference>
<dbReference type="EMBL" id="CYGY02000074">
    <property type="protein sequence ID" value="SIT50043.1"/>
    <property type="molecule type" value="Genomic_DNA"/>
</dbReference>
<keyword evidence="4" id="KW-0808">Transferase</keyword>
<accession>A0A1N7SRF8</accession>
<dbReference type="InterPro" id="IPR050953">
    <property type="entry name" value="N4_N6_ade-DNA_methylase"/>
</dbReference>
<evidence type="ECO:0000256" key="7">
    <source>
        <dbReference type="ARBA" id="ARBA00047942"/>
    </source>
</evidence>
<dbReference type="PANTHER" id="PTHR33841">
    <property type="entry name" value="DNA METHYLTRANSFERASE YEEA-RELATED"/>
    <property type="match status" value="1"/>
</dbReference>
<dbReference type="GO" id="GO:0008170">
    <property type="term" value="F:N-methyltransferase activity"/>
    <property type="evidence" value="ECO:0007669"/>
    <property type="project" value="InterPro"/>
</dbReference>
<evidence type="ECO:0000256" key="3">
    <source>
        <dbReference type="ARBA" id="ARBA00022603"/>
    </source>
</evidence>
<comment type="caution">
    <text evidence="9">The sequence shown here is derived from an EMBL/GenBank/DDBJ whole genome shotgun (WGS) entry which is preliminary data.</text>
</comment>
<dbReference type="Proteomes" id="UP000195569">
    <property type="component" value="Unassembled WGS sequence"/>
</dbReference>
<name>A0A1N7SRF8_9BURK</name>
<protein>
    <recommendedName>
        <fullName evidence="2">site-specific DNA-methyltransferase (adenine-specific)</fullName>
        <ecNumber evidence="2">2.1.1.72</ecNumber>
    </recommendedName>
</protein>
<dbReference type="GO" id="GO:0032259">
    <property type="term" value="P:methylation"/>
    <property type="evidence" value="ECO:0007669"/>
    <property type="project" value="UniProtKB-KW"/>
</dbReference>
<comment type="catalytic activity">
    <reaction evidence="7">
        <text>a 2'-deoxyadenosine in DNA + S-adenosyl-L-methionine = an N(6)-methyl-2'-deoxyadenosine in DNA + S-adenosyl-L-homocysteine + H(+)</text>
        <dbReference type="Rhea" id="RHEA:15197"/>
        <dbReference type="Rhea" id="RHEA-COMP:12418"/>
        <dbReference type="Rhea" id="RHEA-COMP:12419"/>
        <dbReference type="ChEBI" id="CHEBI:15378"/>
        <dbReference type="ChEBI" id="CHEBI:57856"/>
        <dbReference type="ChEBI" id="CHEBI:59789"/>
        <dbReference type="ChEBI" id="CHEBI:90615"/>
        <dbReference type="ChEBI" id="CHEBI:90616"/>
        <dbReference type="EC" id="2.1.1.72"/>
    </reaction>
</comment>
<dbReference type="InterPro" id="IPR029063">
    <property type="entry name" value="SAM-dependent_MTases_sf"/>
</dbReference>
<dbReference type="GO" id="GO:0003677">
    <property type="term" value="F:DNA binding"/>
    <property type="evidence" value="ECO:0007669"/>
    <property type="project" value="InterPro"/>
</dbReference>
<evidence type="ECO:0000256" key="5">
    <source>
        <dbReference type="ARBA" id="ARBA00022691"/>
    </source>
</evidence>
<reference evidence="9" key="1">
    <citation type="submission" date="2016-12" db="EMBL/GenBank/DDBJ databases">
        <authorList>
            <person name="Moulin L."/>
        </authorList>
    </citation>
    <scope>NUCLEOTIDE SEQUENCE [LARGE SCALE GENOMIC DNA]</scope>
    <source>
        <strain evidence="9">STM 7183</strain>
    </source>
</reference>
<dbReference type="RefSeq" id="WP_235851100.1">
    <property type="nucleotide sequence ID" value="NZ_CYGY02000074.1"/>
</dbReference>
<dbReference type="Gene3D" id="3.40.50.150">
    <property type="entry name" value="Vaccinia Virus protein VP39"/>
    <property type="match status" value="1"/>
</dbReference>
<dbReference type="AlphaFoldDB" id="A0A1N7SRF8"/>
<comment type="similarity">
    <text evidence="1">Belongs to the N(4)/N(6)-methyltransferase family.</text>
</comment>
<evidence type="ECO:0000256" key="1">
    <source>
        <dbReference type="ARBA" id="ARBA00006594"/>
    </source>
</evidence>
<dbReference type="GO" id="GO:0009007">
    <property type="term" value="F:site-specific DNA-methyltransferase (adenine-specific) activity"/>
    <property type="evidence" value="ECO:0007669"/>
    <property type="project" value="UniProtKB-EC"/>
</dbReference>
<evidence type="ECO:0000256" key="4">
    <source>
        <dbReference type="ARBA" id="ARBA00022679"/>
    </source>
</evidence>
<feature type="domain" description="DNA methylase adenine-specific" evidence="8">
    <location>
        <begin position="100"/>
        <end position="334"/>
    </location>
</feature>
<proteinExistence type="inferred from homology"/>
<keyword evidence="5" id="KW-0949">S-adenosyl-L-methionine</keyword>
<keyword evidence="3 9" id="KW-0489">Methyltransferase</keyword>
<evidence type="ECO:0000259" key="8">
    <source>
        <dbReference type="Pfam" id="PF02384"/>
    </source>
</evidence>
<dbReference type="PROSITE" id="PS00092">
    <property type="entry name" value="N6_MTASE"/>
    <property type="match status" value="1"/>
</dbReference>
<evidence type="ECO:0000256" key="2">
    <source>
        <dbReference type="ARBA" id="ARBA00011900"/>
    </source>
</evidence>